<evidence type="ECO:0000313" key="2">
    <source>
        <dbReference type="Proteomes" id="UP000006793"/>
    </source>
</evidence>
<name>F8AD82_THEID</name>
<reference evidence="2" key="1">
    <citation type="submission" date="2011-04" db="EMBL/GenBank/DDBJ databases">
        <title>The complete genome of Thermodesulfatator indicus DSM 15286.</title>
        <authorList>
            <person name="Lucas S."/>
            <person name="Copeland A."/>
            <person name="Lapidus A."/>
            <person name="Bruce D."/>
            <person name="Goodwin L."/>
            <person name="Pitluck S."/>
            <person name="Peters L."/>
            <person name="Kyrpides N."/>
            <person name="Mavromatis K."/>
            <person name="Pagani I."/>
            <person name="Ivanova N."/>
            <person name="Saunders L."/>
            <person name="Detter J.C."/>
            <person name="Tapia R."/>
            <person name="Han C."/>
            <person name="Land M."/>
            <person name="Hauser L."/>
            <person name="Markowitz V."/>
            <person name="Cheng J.-F."/>
            <person name="Hugenholtz P."/>
            <person name="Woyke T."/>
            <person name="Wu D."/>
            <person name="Spring S."/>
            <person name="Schroeder M."/>
            <person name="Brambilla E."/>
            <person name="Klenk H.-P."/>
            <person name="Eisen J.A."/>
        </authorList>
    </citation>
    <scope>NUCLEOTIDE SEQUENCE [LARGE SCALE GENOMIC DNA]</scope>
    <source>
        <strain evidence="2">DSM 15286 / JCM 11887 / CIR29812</strain>
    </source>
</reference>
<sequence length="99" mass="11700">MKIKRYFVRFILILALAISLFTGWKTLIQVSEAQIAESVPSLDQKKVLLLMRYHGTLVARKMNGKWYFLDRRGRWLPMETHEACRFLAQSFHRPNDSCL</sequence>
<dbReference type="OrthoDB" id="9849077at2"/>
<gene>
    <name evidence="1" type="ordered locus">Thein_0940</name>
</gene>
<protein>
    <submittedName>
        <fullName evidence="1">Binding-protein-dependent transport systems inner membrane component</fullName>
    </submittedName>
</protein>
<dbReference type="InParanoid" id="F8AD82"/>
<dbReference type="EMBL" id="CP002683">
    <property type="protein sequence ID" value="AEH44814.1"/>
    <property type="molecule type" value="Genomic_DNA"/>
</dbReference>
<dbReference type="Proteomes" id="UP000006793">
    <property type="component" value="Chromosome"/>
</dbReference>
<proteinExistence type="predicted"/>
<evidence type="ECO:0000313" key="1">
    <source>
        <dbReference type="EMBL" id="AEH44814.1"/>
    </source>
</evidence>
<organism evidence="1 2">
    <name type="scientific">Thermodesulfatator indicus (strain DSM 15286 / JCM 11887 / CIR29812)</name>
    <dbReference type="NCBI Taxonomy" id="667014"/>
    <lineage>
        <taxon>Bacteria</taxon>
        <taxon>Pseudomonadati</taxon>
        <taxon>Thermodesulfobacteriota</taxon>
        <taxon>Thermodesulfobacteria</taxon>
        <taxon>Thermodesulfobacteriales</taxon>
        <taxon>Thermodesulfatatoraceae</taxon>
        <taxon>Thermodesulfatator</taxon>
    </lineage>
</organism>
<dbReference type="PaxDb" id="667014-Thein_0940"/>
<dbReference type="eggNOG" id="ENOG5030NYE">
    <property type="taxonomic scope" value="Bacteria"/>
</dbReference>
<dbReference type="RefSeq" id="WP_013907556.1">
    <property type="nucleotide sequence ID" value="NC_015681.1"/>
</dbReference>
<reference evidence="1 2" key="2">
    <citation type="journal article" date="2012" name="Stand. Genomic Sci.">
        <title>Complete genome sequence of the thermophilic sulfate-reducing ocean bacterium Thermodesulfatator indicus type strain (CIR29812(T)).</title>
        <authorList>
            <person name="Anderson I."/>
            <person name="Saunders E."/>
            <person name="Lapidus A."/>
            <person name="Nolan M."/>
            <person name="Lucas S."/>
            <person name="Tice H."/>
            <person name="Del Rio T.G."/>
            <person name="Cheng J.F."/>
            <person name="Han C."/>
            <person name="Tapia R."/>
            <person name="Goodwin L.A."/>
            <person name="Pitluck S."/>
            <person name="Liolios K."/>
            <person name="Mavromatis K."/>
            <person name="Pagani I."/>
            <person name="Ivanova N."/>
            <person name="Mikhailova N."/>
            <person name="Pati A."/>
            <person name="Chen A."/>
            <person name="Palaniappan K."/>
            <person name="Land M."/>
            <person name="Hauser L."/>
            <person name="Jeffries C.D."/>
            <person name="Chang Y.J."/>
            <person name="Brambilla E.M."/>
            <person name="Rohde M."/>
            <person name="Spring S."/>
            <person name="Goker M."/>
            <person name="Detter J.C."/>
            <person name="Woyke T."/>
            <person name="Bristow J."/>
            <person name="Eisen J.A."/>
            <person name="Markowitz V."/>
            <person name="Hugenholtz P."/>
            <person name="Kyrpides N.C."/>
            <person name="Klenk H.P."/>
        </authorList>
    </citation>
    <scope>NUCLEOTIDE SEQUENCE [LARGE SCALE GENOMIC DNA]</scope>
    <source>
        <strain evidence="2">DSM 15286 / JCM 11887 / CIR29812</strain>
    </source>
</reference>
<dbReference type="STRING" id="667014.Thein_0940"/>
<accession>F8AD82</accession>
<keyword evidence="2" id="KW-1185">Reference proteome</keyword>
<dbReference type="HOGENOM" id="CLU_2319175_0_0_0"/>
<dbReference type="KEGG" id="tid:Thein_0940"/>
<dbReference type="AlphaFoldDB" id="F8AD82"/>